<sequence>MIKRVFLIVIIMFALSIQTWAQQENKNIKTDISTLNANPTEAITPNYKGEETTLKPVKLPKKKTLDSLYLPTLNHYGQMIPLSFRSMYWPGWNHWNLHKGLNLNFGASVFAQFGKHAHHGAGFAQSLSTMYAVPLTHKLTLAVGGYFSNIYWTHNNYRDAGLNAVLGYQLNEHWETYIYAQKSLVKNRFIPYSIYDMNALGDRIGAAVKYNFNPYISLQISVEHGWMPNRMVTN</sequence>
<evidence type="ECO:0008006" key="4">
    <source>
        <dbReference type="Google" id="ProtNLM"/>
    </source>
</evidence>
<dbReference type="HOGENOM" id="CLU_1184193_0_0_10"/>
<dbReference type="AlphaFoldDB" id="L1N8F5"/>
<name>L1N8F5_9BACT</name>
<dbReference type="PATRIC" id="fig|1127699.3.peg.1510"/>
<keyword evidence="3" id="KW-1185">Reference proteome</keyword>
<organism evidence="2 3">
    <name type="scientific">Hoylesella saccharolytica F0055</name>
    <dbReference type="NCBI Taxonomy" id="1127699"/>
    <lineage>
        <taxon>Bacteria</taxon>
        <taxon>Pseudomonadati</taxon>
        <taxon>Bacteroidota</taxon>
        <taxon>Bacteroidia</taxon>
        <taxon>Bacteroidales</taxon>
        <taxon>Prevotellaceae</taxon>
        <taxon>Hoylesella</taxon>
    </lineage>
</organism>
<feature type="signal peptide" evidence="1">
    <location>
        <begin position="1"/>
        <end position="21"/>
    </location>
</feature>
<protein>
    <recommendedName>
        <fullName evidence="4">Outer membrane insertion signal domain protein</fullName>
    </recommendedName>
</protein>
<feature type="chain" id="PRO_5003954301" description="Outer membrane insertion signal domain protein" evidence="1">
    <location>
        <begin position="22"/>
        <end position="234"/>
    </location>
</feature>
<comment type="caution">
    <text evidence="2">The sequence shown here is derived from an EMBL/GenBank/DDBJ whole genome shotgun (WGS) entry which is preliminary data.</text>
</comment>
<proteinExistence type="predicted"/>
<dbReference type="Proteomes" id="UP000010433">
    <property type="component" value="Unassembled WGS sequence"/>
</dbReference>
<evidence type="ECO:0000313" key="2">
    <source>
        <dbReference type="EMBL" id="EKX99615.1"/>
    </source>
</evidence>
<dbReference type="STRING" id="1127699.HMPREF9151_01635"/>
<reference evidence="2 3" key="1">
    <citation type="submission" date="2012-05" db="EMBL/GenBank/DDBJ databases">
        <authorList>
            <person name="Weinstock G."/>
            <person name="Sodergren E."/>
            <person name="Lobos E.A."/>
            <person name="Fulton L."/>
            <person name="Fulton R."/>
            <person name="Courtney L."/>
            <person name="Fronick C."/>
            <person name="O'Laughlin M."/>
            <person name="Godfrey J."/>
            <person name="Wilson R.M."/>
            <person name="Miner T."/>
            <person name="Farmer C."/>
            <person name="Delehaunty K."/>
            <person name="Cordes M."/>
            <person name="Minx P."/>
            <person name="Tomlinson C."/>
            <person name="Chen J."/>
            <person name="Wollam A."/>
            <person name="Pepin K.H."/>
            <person name="Bhonagiri V."/>
            <person name="Zhang X."/>
            <person name="Suruliraj S."/>
            <person name="Warren W."/>
            <person name="Mitreva M."/>
            <person name="Mardis E.R."/>
            <person name="Wilson R.K."/>
        </authorList>
    </citation>
    <scope>NUCLEOTIDE SEQUENCE [LARGE SCALE GENOMIC DNA]</scope>
    <source>
        <strain evidence="2 3">F0055</strain>
    </source>
</reference>
<dbReference type="SUPFAM" id="SSF56935">
    <property type="entry name" value="Porins"/>
    <property type="match status" value="1"/>
</dbReference>
<dbReference type="OrthoDB" id="1025741at2"/>
<keyword evidence="1" id="KW-0732">Signal</keyword>
<evidence type="ECO:0000256" key="1">
    <source>
        <dbReference type="SAM" id="SignalP"/>
    </source>
</evidence>
<dbReference type="EMBL" id="AMEP01000099">
    <property type="protein sequence ID" value="EKX99615.1"/>
    <property type="molecule type" value="Genomic_DNA"/>
</dbReference>
<accession>L1N8F5</accession>
<evidence type="ECO:0000313" key="3">
    <source>
        <dbReference type="Proteomes" id="UP000010433"/>
    </source>
</evidence>
<gene>
    <name evidence="2" type="ORF">HMPREF9151_01635</name>
</gene>